<sequence>MLLRLGRSVDLKGNERSTAVVDLLSFDNEKKLVVPSLQSTKRQLAIAHTSTLGKENRATETAGGMALASRSASHVAVTPQPRTSGNSDDDKRKRS</sequence>
<accession>A0A426XLV5</accession>
<dbReference type="Proteomes" id="UP000287651">
    <property type="component" value="Unassembled WGS sequence"/>
</dbReference>
<organism evidence="2 3">
    <name type="scientific">Ensete ventricosum</name>
    <name type="common">Abyssinian banana</name>
    <name type="synonym">Musa ensete</name>
    <dbReference type="NCBI Taxonomy" id="4639"/>
    <lineage>
        <taxon>Eukaryota</taxon>
        <taxon>Viridiplantae</taxon>
        <taxon>Streptophyta</taxon>
        <taxon>Embryophyta</taxon>
        <taxon>Tracheophyta</taxon>
        <taxon>Spermatophyta</taxon>
        <taxon>Magnoliopsida</taxon>
        <taxon>Liliopsida</taxon>
        <taxon>Zingiberales</taxon>
        <taxon>Musaceae</taxon>
        <taxon>Ensete</taxon>
    </lineage>
</organism>
<proteinExistence type="predicted"/>
<reference evidence="2 3" key="1">
    <citation type="journal article" date="2014" name="Agronomy (Basel)">
        <title>A Draft Genome Sequence for Ensete ventricosum, the Drought-Tolerant Tree Against Hunger.</title>
        <authorList>
            <person name="Harrison J."/>
            <person name="Moore K.A."/>
            <person name="Paszkiewicz K."/>
            <person name="Jones T."/>
            <person name="Grant M."/>
            <person name="Ambacheew D."/>
            <person name="Muzemil S."/>
            <person name="Studholme D.J."/>
        </authorList>
    </citation>
    <scope>NUCLEOTIDE SEQUENCE [LARGE SCALE GENOMIC DNA]</scope>
</reference>
<gene>
    <name evidence="2" type="ORF">B296_00041911</name>
</gene>
<dbReference type="EMBL" id="AMZH03019400">
    <property type="protein sequence ID" value="RRT40410.1"/>
    <property type="molecule type" value="Genomic_DNA"/>
</dbReference>
<dbReference type="AlphaFoldDB" id="A0A426XLV5"/>
<comment type="caution">
    <text evidence="2">The sequence shown here is derived from an EMBL/GenBank/DDBJ whole genome shotgun (WGS) entry which is preliminary data.</text>
</comment>
<evidence type="ECO:0000313" key="3">
    <source>
        <dbReference type="Proteomes" id="UP000287651"/>
    </source>
</evidence>
<evidence type="ECO:0000256" key="1">
    <source>
        <dbReference type="SAM" id="MobiDB-lite"/>
    </source>
</evidence>
<evidence type="ECO:0000313" key="2">
    <source>
        <dbReference type="EMBL" id="RRT40410.1"/>
    </source>
</evidence>
<feature type="region of interest" description="Disordered" evidence="1">
    <location>
        <begin position="55"/>
        <end position="95"/>
    </location>
</feature>
<protein>
    <submittedName>
        <fullName evidence="2">Uncharacterized protein</fullName>
    </submittedName>
</protein>
<name>A0A426XLV5_ENSVE</name>